<dbReference type="Proteomes" id="UP000049983">
    <property type="component" value="Unassembled WGS sequence"/>
</dbReference>
<gene>
    <name evidence="1" type="ORF">LA5096_00079</name>
</gene>
<protein>
    <recommendedName>
        <fullName evidence="3">YARHG domain-containing protein</fullName>
    </recommendedName>
</protein>
<proteinExistence type="predicted"/>
<organism evidence="1 2">
    <name type="scientific">Roseibium album</name>
    <dbReference type="NCBI Taxonomy" id="311410"/>
    <lineage>
        <taxon>Bacteria</taxon>
        <taxon>Pseudomonadati</taxon>
        <taxon>Pseudomonadota</taxon>
        <taxon>Alphaproteobacteria</taxon>
        <taxon>Hyphomicrobiales</taxon>
        <taxon>Stappiaceae</taxon>
        <taxon>Roseibium</taxon>
    </lineage>
</organism>
<evidence type="ECO:0008006" key="3">
    <source>
        <dbReference type="Google" id="ProtNLM"/>
    </source>
</evidence>
<name>A0A0M6ZND6_9HYPH</name>
<accession>A0A0M6ZND6</accession>
<dbReference type="STRING" id="311410.LA5095_02710"/>
<keyword evidence="2" id="KW-1185">Reference proteome</keyword>
<evidence type="ECO:0000313" key="2">
    <source>
        <dbReference type="Proteomes" id="UP000049983"/>
    </source>
</evidence>
<dbReference type="EMBL" id="CXWC01000001">
    <property type="protein sequence ID" value="CTQ63630.1"/>
    <property type="molecule type" value="Genomic_DNA"/>
</dbReference>
<reference evidence="2" key="1">
    <citation type="submission" date="2015-07" db="EMBL/GenBank/DDBJ databases">
        <authorList>
            <person name="Rodrigo-Torres Lidia"/>
            <person name="Arahal R.David."/>
        </authorList>
    </citation>
    <scope>NUCLEOTIDE SEQUENCE [LARGE SCALE GENOMIC DNA]</scope>
    <source>
        <strain evidence="2">CECT 5096</strain>
    </source>
</reference>
<sequence>MPTRVFSSSRRTASGLLFTIGLAHFVLLAPVSSQAFATDPGRFGAMTCQQLWYVEQKTLAEGRVCLKSTRAKRAFSRADRCISSSEAILPKKTQDYLTQLRNAARSRSCAGY</sequence>
<dbReference type="AlphaFoldDB" id="A0A0M6ZND6"/>
<evidence type="ECO:0000313" key="1">
    <source>
        <dbReference type="EMBL" id="CTQ63630.1"/>
    </source>
</evidence>